<protein>
    <submittedName>
        <fullName evidence="2">Uncharacterized protein</fullName>
    </submittedName>
</protein>
<name>A0A3S5CR26_9PLAT</name>
<evidence type="ECO:0000313" key="3">
    <source>
        <dbReference type="Proteomes" id="UP000784294"/>
    </source>
</evidence>
<proteinExistence type="predicted"/>
<dbReference type="AlphaFoldDB" id="A0A3S5CR26"/>
<dbReference type="Proteomes" id="UP000784294">
    <property type="component" value="Unassembled WGS sequence"/>
</dbReference>
<sequence length="113" mass="11847">MKIPPKSGPQLRLPVGANPASLVTKSTPASPSAATFAPPIPTMPPPDLLLTGGPRHTLSRRSGRSALNSPLKSPSLSESRRMHMISVAHCAGRLANGVGRANPKRSNQQMGRL</sequence>
<reference evidence="2" key="1">
    <citation type="submission" date="2018-11" db="EMBL/GenBank/DDBJ databases">
        <authorList>
            <consortium name="Pathogen Informatics"/>
        </authorList>
    </citation>
    <scope>NUCLEOTIDE SEQUENCE</scope>
</reference>
<evidence type="ECO:0000313" key="2">
    <source>
        <dbReference type="EMBL" id="VEL29524.1"/>
    </source>
</evidence>
<comment type="caution">
    <text evidence="2">The sequence shown here is derived from an EMBL/GenBank/DDBJ whole genome shotgun (WGS) entry which is preliminary data.</text>
</comment>
<feature type="compositionally biased region" description="Low complexity" evidence="1">
    <location>
        <begin position="24"/>
        <end position="37"/>
    </location>
</feature>
<keyword evidence="3" id="KW-1185">Reference proteome</keyword>
<feature type="compositionally biased region" description="Polar residues" evidence="1">
    <location>
        <begin position="65"/>
        <end position="77"/>
    </location>
</feature>
<feature type="compositionally biased region" description="Pro residues" evidence="1">
    <location>
        <begin position="38"/>
        <end position="47"/>
    </location>
</feature>
<organism evidence="2 3">
    <name type="scientific">Protopolystoma xenopodis</name>
    <dbReference type="NCBI Taxonomy" id="117903"/>
    <lineage>
        <taxon>Eukaryota</taxon>
        <taxon>Metazoa</taxon>
        <taxon>Spiralia</taxon>
        <taxon>Lophotrochozoa</taxon>
        <taxon>Platyhelminthes</taxon>
        <taxon>Monogenea</taxon>
        <taxon>Polyopisthocotylea</taxon>
        <taxon>Polystomatidea</taxon>
        <taxon>Polystomatidae</taxon>
        <taxon>Protopolystoma</taxon>
    </lineage>
</organism>
<feature type="compositionally biased region" description="Polar residues" evidence="1">
    <location>
        <begin position="104"/>
        <end position="113"/>
    </location>
</feature>
<evidence type="ECO:0000256" key="1">
    <source>
        <dbReference type="SAM" id="MobiDB-lite"/>
    </source>
</evidence>
<feature type="region of interest" description="Disordered" evidence="1">
    <location>
        <begin position="93"/>
        <end position="113"/>
    </location>
</feature>
<dbReference type="EMBL" id="CAAALY010103953">
    <property type="protein sequence ID" value="VEL29524.1"/>
    <property type="molecule type" value="Genomic_DNA"/>
</dbReference>
<gene>
    <name evidence="2" type="ORF">PXEA_LOCUS22964</name>
</gene>
<feature type="region of interest" description="Disordered" evidence="1">
    <location>
        <begin position="1"/>
        <end position="79"/>
    </location>
</feature>
<accession>A0A3S5CR26</accession>